<keyword evidence="9" id="KW-0999">Mitochondrion inner membrane</keyword>
<keyword evidence="14 17" id="KW-0472">Membrane</keyword>
<dbReference type="Pfam" id="PF09781">
    <property type="entry name" value="NDUF_B5"/>
    <property type="match status" value="1"/>
</dbReference>
<protein>
    <recommendedName>
        <fullName evidence="5">NADH dehydrogenase [ubiquinone] 1 beta subcomplex subunit 5, mitochondrial</fullName>
    </recommendedName>
    <alternativeName>
        <fullName evidence="16">Complex I-SGDH</fullName>
    </alternativeName>
    <alternativeName>
        <fullName evidence="15">NADH-ubiquinone oxidoreductase SGDH subunit</fullName>
    </alternativeName>
</protein>
<dbReference type="GeneTree" id="ENSGT00390000009980"/>
<dbReference type="PANTHER" id="PTHR13178">
    <property type="entry name" value="NADH-UBIQUINONE OXIDOREDUCTASE SGDH SUBUNIT"/>
    <property type="match status" value="1"/>
</dbReference>
<evidence type="ECO:0000256" key="16">
    <source>
        <dbReference type="ARBA" id="ARBA00032550"/>
    </source>
</evidence>
<dbReference type="Proteomes" id="UP000694421">
    <property type="component" value="Unplaced"/>
</dbReference>
<evidence type="ECO:0000256" key="9">
    <source>
        <dbReference type="ARBA" id="ARBA00022792"/>
    </source>
</evidence>
<keyword evidence="11" id="KW-0249">Electron transport</keyword>
<evidence type="ECO:0000256" key="8">
    <source>
        <dbReference type="ARBA" id="ARBA00022692"/>
    </source>
</evidence>
<dbReference type="OMA" id="HHHMTIK"/>
<evidence type="ECO:0000256" key="14">
    <source>
        <dbReference type="ARBA" id="ARBA00023136"/>
    </source>
</evidence>
<evidence type="ECO:0000313" key="18">
    <source>
        <dbReference type="Ensembl" id="ENSSMRP00000030795.1"/>
    </source>
</evidence>
<comment type="function">
    <text evidence="1">Accessory subunit of the mitochondrial membrane respiratory chain NADH dehydrogenase (Complex I), that is believed not to be involved in catalysis. Complex I functions in the transfer of electrons from NADH to the respiratory chain. The immediate electron acceptor for the enzyme is believed to be ubiquinone.</text>
</comment>
<evidence type="ECO:0000256" key="11">
    <source>
        <dbReference type="ARBA" id="ARBA00022982"/>
    </source>
</evidence>
<dbReference type="InterPro" id="IPR019173">
    <property type="entry name" value="NADH_UbQ_OxRdtase_B5_su"/>
</dbReference>
<reference evidence="18" key="1">
    <citation type="submission" date="2025-08" db="UniProtKB">
        <authorList>
            <consortium name="Ensembl"/>
        </authorList>
    </citation>
    <scope>IDENTIFICATION</scope>
</reference>
<evidence type="ECO:0000256" key="7">
    <source>
        <dbReference type="ARBA" id="ARBA00022660"/>
    </source>
</evidence>
<dbReference type="PANTHER" id="PTHR13178:SF0">
    <property type="entry name" value="NADH DEHYDROGENASE [UBIQUINONE] 1 BETA SUBCOMPLEX SUBUNIT 5, MITOCHONDRIAL"/>
    <property type="match status" value="1"/>
</dbReference>
<keyword evidence="7" id="KW-0679">Respiratory chain</keyword>
<keyword evidence="13" id="KW-0496">Mitochondrion</keyword>
<dbReference type="GO" id="GO:0005743">
    <property type="term" value="C:mitochondrial inner membrane"/>
    <property type="evidence" value="ECO:0007669"/>
    <property type="project" value="UniProtKB-SubCell"/>
</dbReference>
<evidence type="ECO:0000256" key="4">
    <source>
        <dbReference type="ARBA" id="ARBA00011533"/>
    </source>
</evidence>
<comment type="subcellular location">
    <subcellularLocation>
        <location evidence="2">Mitochondrion inner membrane</location>
        <topology evidence="2">Single-pass membrane protein</topology>
    </subcellularLocation>
</comment>
<accession>A0A8D0EFS5</accession>
<dbReference type="AlphaFoldDB" id="A0A8D0EFS5"/>
<feature type="transmembrane region" description="Helical" evidence="17">
    <location>
        <begin position="75"/>
        <end position="95"/>
    </location>
</feature>
<evidence type="ECO:0000256" key="6">
    <source>
        <dbReference type="ARBA" id="ARBA00022448"/>
    </source>
</evidence>
<dbReference type="GO" id="GO:0005654">
    <property type="term" value="C:nucleoplasm"/>
    <property type="evidence" value="ECO:0007669"/>
    <property type="project" value="Ensembl"/>
</dbReference>
<keyword evidence="10" id="KW-0809">Transit peptide</keyword>
<evidence type="ECO:0000313" key="19">
    <source>
        <dbReference type="Proteomes" id="UP000694421"/>
    </source>
</evidence>
<keyword evidence="12 17" id="KW-1133">Transmembrane helix</keyword>
<sequence length="191" mass="21808">MAAMSLLLRAGAALGIRRTLPGSALRGGFSLLGSAVNRSGVIAPVRYGGGGGGKKMFVIQPTKYYDDRFLKLLRFYALLTGIPVIVAISLIYIFIGEAELAEIPEGYVPEHWEYYSHPITRWIARYVIDSPEKDYEKFMAYLDKESEKLTLRKREREARQLMEERGDGPWYHYETPDRKLIDYSYKSTPDN</sequence>
<evidence type="ECO:0000256" key="13">
    <source>
        <dbReference type="ARBA" id="ARBA00023128"/>
    </source>
</evidence>
<evidence type="ECO:0000256" key="12">
    <source>
        <dbReference type="ARBA" id="ARBA00022989"/>
    </source>
</evidence>
<comment type="similarity">
    <text evidence="3">Belongs to the complex I NDUFB5 subunit family.</text>
</comment>
<reference evidence="18" key="2">
    <citation type="submission" date="2025-09" db="UniProtKB">
        <authorList>
            <consortium name="Ensembl"/>
        </authorList>
    </citation>
    <scope>IDENTIFICATION</scope>
</reference>
<evidence type="ECO:0000256" key="15">
    <source>
        <dbReference type="ARBA" id="ARBA00032395"/>
    </source>
</evidence>
<evidence type="ECO:0000256" key="5">
    <source>
        <dbReference type="ARBA" id="ARBA00015175"/>
    </source>
</evidence>
<evidence type="ECO:0000256" key="1">
    <source>
        <dbReference type="ARBA" id="ARBA00003195"/>
    </source>
</evidence>
<dbReference type="Ensembl" id="ENSSMRT00000035934.1">
    <property type="protein sequence ID" value="ENSSMRP00000030795.1"/>
    <property type="gene ID" value="ENSSMRG00000023612.1"/>
</dbReference>
<comment type="subunit">
    <text evidence="4">Complex I is composed of 45 different subunits.</text>
</comment>
<keyword evidence="19" id="KW-1185">Reference proteome</keyword>
<evidence type="ECO:0000256" key="3">
    <source>
        <dbReference type="ARBA" id="ARBA00007152"/>
    </source>
</evidence>
<proteinExistence type="inferred from homology"/>
<organism evidence="18 19">
    <name type="scientific">Salvator merianae</name>
    <name type="common">Argentine black and white tegu</name>
    <name type="synonym">Tupinambis merianae</name>
    <dbReference type="NCBI Taxonomy" id="96440"/>
    <lineage>
        <taxon>Eukaryota</taxon>
        <taxon>Metazoa</taxon>
        <taxon>Chordata</taxon>
        <taxon>Craniata</taxon>
        <taxon>Vertebrata</taxon>
        <taxon>Euteleostomi</taxon>
        <taxon>Lepidosauria</taxon>
        <taxon>Squamata</taxon>
        <taxon>Bifurcata</taxon>
        <taxon>Unidentata</taxon>
        <taxon>Episquamata</taxon>
        <taxon>Laterata</taxon>
        <taxon>Teiioidea</taxon>
        <taxon>Teiidae</taxon>
        <taxon>Salvator</taxon>
    </lineage>
</organism>
<dbReference type="GO" id="GO:0045271">
    <property type="term" value="C:respiratory chain complex I"/>
    <property type="evidence" value="ECO:0007669"/>
    <property type="project" value="Ensembl"/>
</dbReference>
<name>A0A8D0EFS5_SALMN</name>
<evidence type="ECO:0000256" key="10">
    <source>
        <dbReference type="ARBA" id="ARBA00022946"/>
    </source>
</evidence>
<keyword evidence="6" id="KW-0813">Transport</keyword>
<keyword evidence="8 17" id="KW-0812">Transmembrane</keyword>
<evidence type="ECO:0000256" key="17">
    <source>
        <dbReference type="SAM" id="Phobius"/>
    </source>
</evidence>
<evidence type="ECO:0000256" key="2">
    <source>
        <dbReference type="ARBA" id="ARBA00004434"/>
    </source>
</evidence>